<comment type="caution">
    <text evidence="3">The sequence shown here is derived from an EMBL/GenBank/DDBJ whole genome shotgun (WGS) entry which is preliminary data.</text>
</comment>
<dbReference type="RefSeq" id="WP_185671610.1">
    <property type="nucleotide sequence ID" value="NZ_JACJVP010000041.1"/>
</dbReference>
<protein>
    <submittedName>
        <fullName evidence="3">Amino acid ABC transporter substrate-binding protein</fullName>
    </submittedName>
</protein>
<organism evidence="3 4">
    <name type="scientific">Cohnella nanjingensis</name>
    <dbReference type="NCBI Taxonomy" id="1387779"/>
    <lineage>
        <taxon>Bacteria</taxon>
        <taxon>Bacillati</taxon>
        <taxon>Bacillota</taxon>
        <taxon>Bacilli</taxon>
        <taxon>Bacillales</taxon>
        <taxon>Paenibacillaceae</taxon>
        <taxon>Cohnella</taxon>
    </lineage>
</organism>
<dbReference type="CDD" id="cd13530">
    <property type="entry name" value="PBP2_peptides_like"/>
    <property type="match status" value="1"/>
</dbReference>
<proteinExistence type="predicted"/>
<evidence type="ECO:0000259" key="2">
    <source>
        <dbReference type="SMART" id="SM00062"/>
    </source>
</evidence>
<evidence type="ECO:0000313" key="3">
    <source>
        <dbReference type="EMBL" id="MBB6673755.1"/>
    </source>
</evidence>
<gene>
    <name evidence="3" type="ORF">H7C19_24035</name>
</gene>
<name>A0A7X0RWT9_9BACL</name>
<dbReference type="Gene3D" id="3.40.190.10">
    <property type="entry name" value="Periplasmic binding protein-like II"/>
    <property type="match status" value="2"/>
</dbReference>
<dbReference type="PROSITE" id="PS51257">
    <property type="entry name" value="PROKAR_LIPOPROTEIN"/>
    <property type="match status" value="1"/>
</dbReference>
<dbReference type="PANTHER" id="PTHR35936">
    <property type="entry name" value="MEMBRANE-BOUND LYTIC MUREIN TRANSGLYCOSYLASE F"/>
    <property type="match status" value="1"/>
</dbReference>
<keyword evidence="4" id="KW-1185">Reference proteome</keyword>
<evidence type="ECO:0000313" key="4">
    <source>
        <dbReference type="Proteomes" id="UP000547209"/>
    </source>
</evidence>
<dbReference type="AlphaFoldDB" id="A0A7X0RWT9"/>
<dbReference type="SUPFAM" id="SSF53850">
    <property type="entry name" value="Periplasmic binding protein-like II"/>
    <property type="match status" value="1"/>
</dbReference>
<dbReference type="InterPro" id="IPR001638">
    <property type="entry name" value="Solute-binding_3/MltF_N"/>
</dbReference>
<dbReference type="EMBL" id="JACJVP010000041">
    <property type="protein sequence ID" value="MBB6673755.1"/>
    <property type="molecule type" value="Genomic_DNA"/>
</dbReference>
<accession>A0A7X0RWT9</accession>
<evidence type="ECO:0000256" key="1">
    <source>
        <dbReference type="ARBA" id="ARBA00022729"/>
    </source>
</evidence>
<dbReference type="Pfam" id="PF00497">
    <property type="entry name" value="SBP_bac_3"/>
    <property type="match status" value="1"/>
</dbReference>
<keyword evidence="1" id="KW-0732">Signal</keyword>
<dbReference type="PANTHER" id="PTHR35936:SF17">
    <property type="entry name" value="ARGININE-BINDING EXTRACELLULAR PROTEIN ARTP"/>
    <property type="match status" value="1"/>
</dbReference>
<dbReference type="SMART" id="SM00062">
    <property type="entry name" value="PBPb"/>
    <property type="match status" value="1"/>
</dbReference>
<dbReference type="Proteomes" id="UP000547209">
    <property type="component" value="Unassembled WGS sequence"/>
</dbReference>
<reference evidence="3 4" key="1">
    <citation type="submission" date="2020-08" db="EMBL/GenBank/DDBJ databases">
        <title>Cohnella phylogeny.</title>
        <authorList>
            <person name="Dunlap C."/>
        </authorList>
    </citation>
    <scope>NUCLEOTIDE SEQUENCE [LARGE SCALE GENOMIC DNA]</scope>
    <source>
        <strain evidence="3 4">DSM 28246</strain>
    </source>
</reference>
<sequence>MRSVHLAGIPLLIGMLLLAACGAEGKATRLAASPNGSNGFVVTPVKRSVSEADLAYYSPQMKAIYARGSLRVAMPAMDRKPFFYNNDEGVLSGSDVALAADMAAQLGVGVEYVRTADSFEEVVNQIASGQADVAVSKLSATLPRAQKVLFSNPYLMLHQGLLLNRLAIARLGSASQDPLEILGQAKVKIGVIAGTSYVSYANLLFPEAEVVQYATPQAAMDAAIQGEVAAIYYDELQLKQLLANNPDRSIDLQLHLMPDQVDLIAIAIPPDDVRLLTWVNLYLQSNQARIDSLLVAYGMKSAGGTGSTVAR</sequence>
<feature type="domain" description="Solute-binding protein family 3/N-terminal" evidence="2">
    <location>
        <begin position="69"/>
        <end position="300"/>
    </location>
</feature>